<keyword evidence="5 7" id="KW-1133">Transmembrane helix</keyword>
<dbReference type="PANTHER" id="PTHR34184:SF4">
    <property type="entry name" value="UPF0718 PROTEIN YCGR"/>
    <property type="match status" value="1"/>
</dbReference>
<dbReference type="InterPro" id="IPR052923">
    <property type="entry name" value="UPF0718"/>
</dbReference>
<dbReference type="RefSeq" id="WP_142895073.1">
    <property type="nucleotide sequence ID" value="NZ_ML660052.1"/>
</dbReference>
<evidence type="ECO:0000256" key="4">
    <source>
        <dbReference type="ARBA" id="ARBA00022692"/>
    </source>
</evidence>
<keyword evidence="3" id="KW-1003">Cell membrane</keyword>
<evidence type="ECO:0000256" key="7">
    <source>
        <dbReference type="SAM" id="Phobius"/>
    </source>
</evidence>
<comment type="caution">
    <text evidence="8">The sequence shown here is derived from an EMBL/GenBank/DDBJ whole genome shotgun (WGS) entry which is preliminary data.</text>
</comment>
<gene>
    <name evidence="8" type="ORF">FKG95_04465</name>
</gene>
<sequence length="354" mass="36912">MSLDLPKRAAERGFPPLKSLVKLGFLLAVVTAALLWPGHAWAATVFALKNLILILPMIALGLFLTAGVHASGSMALIAAAFRGRPVRMILLAALIGALTPVCGVSVLPLVAGLLAGGVPLAPIMAFWLSSPITDPGMLAITAGTLGSSFAIGKTLSAFVIGLFGGSVTAVIIAAGRFRHPAKASLSQSLGKSCGTASGCSEATHQDLYWRFWHSAARRKTFLTSCLGNGRLMITWLFAAFIAEYALQLFLPPDFVGRFASGDDWWSVPAAAVVGAPIYLDGYAALPLIRALIDSGMGQGPAMAFLIAGGITSAWAAIPVFALVRLPVFLFYVVMAVLSAILCGWLFGLALSLMA</sequence>
<evidence type="ECO:0000313" key="9">
    <source>
        <dbReference type="Proteomes" id="UP000315252"/>
    </source>
</evidence>
<name>A0A545U309_9PROT</name>
<keyword evidence="9" id="KW-1185">Reference proteome</keyword>
<protein>
    <submittedName>
        <fullName evidence="8">Permease</fullName>
    </submittedName>
</protein>
<evidence type="ECO:0000256" key="6">
    <source>
        <dbReference type="ARBA" id="ARBA00023136"/>
    </source>
</evidence>
<keyword evidence="4 7" id="KW-0812">Transmembrane</keyword>
<evidence type="ECO:0000256" key="5">
    <source>
        <dbReference type="ARBA" id="ARBA00022989"/>
    </source>
</evidence>
<proteinExistence type="inferred from homology"/>
<dbReference type="EMBL" id="VHSH01000001">
    <property type="protein sequence ID" value="TQV83838.1"/>
    <property type="molecule type" value="Genomic_DNA"/>
</dbReference>
<feature type="transmembrane region" description="Helical" evidence="7">
    <location>
        <begin position="329"/>
        <end position="352"/>
    </location>
</feature>
<evidence type="ECO:0000256" key="2">
    <source>
        <dbReference type="ARBA" id="ARBA00006386"/>
    </source>
</evidence>
<feature type="transmembrane region" description="Helical" evidence="7">
    <location>
        <begin position="88"/>
        <end position="114"/>
    </location>
</feature>
<organism evidence="8 9">
    <name type="scientific">Denitrobaculum tricleocarpae</name>
    <dbReference type="NCBI Taxonomy" id="2591009"/>
    <lineage>
        <taxon>Bacteria</taxon>
        <taxon>Pseudomonadati</taxon>
        <taxon>Pseudomonadota</taxon>
        <taxon>Alphaproteobacteria</taxon>
        <taxon>Rhodospirillales</taxon>
        <taxon>Rhodospirillaceae</taxon>
        <taxon>Denitrobaculum</taxon>
    </lineage>
</organism>
<dbReference type="AlphaFoldDB" id="A0A545U309"/>
<keyword evidence="6 7" id="KW-0472">Membrane</keyword>
<evidence type="ECO:0000256" key="3">
    <source>
        <dbReference type="ARBA" id="ARBA00022475"/>
    </source>
</evidence>
<comment type="subcellular location">
    <subcellularLocation>
        <location evidence="1">Cell membrane</location>
        <topology evidence="1">Multi-pass membrane protein</topology>
    </subcellularLocation>
</comment>
<comment type="similarity">
    <text evidence="2">Belongs to the UPF0718 family.</text>
</comment>
<accession>A0A545U309</accession>
<evidence type="ECO:0000313" key="8">
    <source>
        <dbReference type="EMBL" id="TQV83838.1"/>
    </source>
</evidence>
<dbReference type="Pfam" id="PF03773">
    <property type="entry name" value="ArsP_1"/>
    <property type="match status" value="1"/>
</dbReference>
<dbReference type="PANTHER" id="PTHR34184">
    <property type="entry name" value="UPF0718 PROTEIN YCGR"/>
    <property type="match status" value="1"/>
</dbReference>
<dbReference type="InterPro" id="IPR005524">
    <property type="entry name" value="DUF318"/>
</dbReference>
<dbReference type="OrthoDB" id="9777774at2"/>
<feature type="transmembrane region" description="Helical" evidence="7">
    <location>
        <begin position="231"/>
        <end position="250"/>
    </location>
</feature>
<feature type="transmembrane region" description="Helical" evidence="7">
    <location>
        <begin position="52"/>
        <end position="81"/>
    </location>
</feature>
<dbReference type="Proteomes" id="UP000315252">
    <property type="component" value="Unassembled WGS sequence"/>
</dbReference>
<reference evidence="8 9" key="1">
    <citation type="submission" date="2019-06" db="EMBL/GenBank/DDBJ databases">
        <title>Whole genome sequence for Rhodospirillaceae sp. R148.</title>
        <authorList>
            <person name="Wang G."/>
        </authorList>
    </citation>
    <scope>NUCLEOTIDE SEQUENCE [LARGE SCALE GENOMIC DNA]</scope>
    <source>
        <strain evidence="8 9">R148</strain>
    </source>
</reference>
<feature type="transmembrane region" description="Helical" evidence="7">
    <location>
        <begin position="155"/>
        <end position="175"/>
    </location>
</feature>
<feature type="transmembrane region" description="Helical" evidence="7">
    <location>
        <begin position="304"/>
        <end position="323"/>
    </location>
</feature>
<dbReference type="GO" id="GO:0005886">
    <property type="term" value="C:plasma membrane"/>
    <property type="evidence" value="ECO:0007669"/>
    <property type="project" value="UniProtKB-SubCell"/>
</dbReference>
<evidence type="ECO:0000256" key="1">
    <source>
        <dbReference type="ARBA" id="ARBA00004651"/>
    </source>
</evidence>